<gene>
    <name evidence="2" type="ORF">GCM10023189_12770</name>
</gene>
<proteinExistence type="predicted"/>
<evidence type="ECO:0000313" key="3">
    <source>
        <dbReference type="Proteomes" id="UP001501175"/>
    </source>
</evidence>
<sequence>MNGKELAQQVIERYGTSDAFALVERAGISLSYGRWHPVTLGEYDKKTRSICINLNAAIDKELIIAHELGHYFAADLPGQRSRAEEEQIAEDFAAELKAQRPSP</sequence>
<protein>
    <recommendedName>
        <fullName evidence="1">IrrE N-terminal-like domain-containing protein</fullName>
    </recommendedName>
</protein>
<comment type="caution">
    <text evidence="2">The sequence shown here is derived from an EMBL/GenBank/DDBJ whole genome shotgun (WGS) entry which is preliminary data.</text>
</comment>
<evidence type="ECO:0000259" key="1">
    <source>
        <dbReference type="Pfam" id="PF06114"/>
    </source>
</evidence>
<dbReference type="Gene3D" id="1.10.10.2910">
    <property type="match status" value="1"/>
</dbReference>
<reference evidence="3" key="1">
    <citation type="journal article" date="2019" name="Int. J. Syst. Evol. Microbiol.">
        <title>The Global Catalogue of Microorganisms (GCM) 10K type strain sequencing project: providing services to taxonomists for standard genome sequencing and annotation.</title>
        <authorList>
            <consortium name="The Broad Institute Genomics Platform"/>
            <consortium name="The Broad Institute Genome Sequencing Center for Infectious Disease"/>
            <person name="Wu L."/>
            <person name="Ma J."/>
        </authorList>
    </citation>
    <scope>NUCLEOTIDE SEQUENCE [LARGE SCALE GENOMIC DNA]</scope>
    <source>
        <strain evidence="3">JCM 17927</strain>
    </source>
</reference>
<accession>A0ABP8MJW5</accession>
<dbReference type="Proteomes" id="UP001501175">
    <property type="component" value="Unassembled WGS sequence"/>
</dbReference>
<dbReference type="RefSeq" id="WP_345241724.1">
    <property type="nucleotide sequence ID" value="NZ_BAABHD010000014.1"/>
</dbReference>
<dbReference type="EMBL" id="BAABHD010000014">
    <property type="protein sequence ID" value="GAA4451146.1"/>
    <property type="molecule type" value="Genomic_DNA"/>
</dbReference>
<name>A0ABP8MJW5_9BACT</name>
<keyword evidence="3" id="KW-1185">Reference proteome</keyword>
<dbReference type="InterPro" id="IPR010359">
    <property type="entry name" value="IrrE_HExxH"/>
</dbReference>
<dbReference type="Pfam" id="PF06114">
    <property type="entry name" value="Peptidase_M78"/>
    <property type="match status" value="1"/>
</dbReference>
<evidence type="ECO:0000313" key="2">
    <source>
        <dbReference type="EMBL" id="GAA4451146.1"/>
    </source>
</evidence>
<feature type="domain" description="IrrE N-terminal-like" evidence="1">
    <location>
        <begin position="43"/>
        <end position="96"/>
    </location>
</feature>
<organism evidence="2 3">
    <name type="scientific">Nibrella saemangeumensis</name>
    <dbReference type="NCBI Taxonomy" id="1084526"/>
    <lineage>
        <taxon>Bacteria</taxon>
        <taxon>Pseudomonadati</taxon>
        <taxon>Bacteroidota</taxon>
        <taxon>Cytophagia</taxon>
        <taxon>Cytophagales</taxon>
        <taxon>Spirosomataceae</taxon>
        <taxon>Nibrella</taxon>
    </lineage>
</organism>